<feature type="domain" description="HTH cro/C1-type" evidence="1">
    <location>
        <begin position="22"/>
        <end position="66"/>
    </location>
</feature>
<name>A0A101T850_9ACTN</name>
<keyword evidence="3" id="KW-1185">Reference proteome</keyword>
<evidence type="ECO:0000259" key="1">
    <source>
        <dbReference type="PROSITE" id="PS50943"/>
    </source>
</evidence>
<dbReference type="InterPro" id="IPR010982">
    <property type="entry name" value="Lambda_DNA-bd_dom_sf"/>
</dbReference>
<dbReference type="Pfam" id="PF01381">
    <property type="entry name" value="HTH_3"/>
    <property type="match status" value="1"/>
</dbReference>
<dbReference type="AlphaFoldDB" id="A0A101T850"/>
<dbReference type="InterPro" id="IPR001387">
    <property type="entry name" value="Cro/C1-type_HTH"/>
</dbReference>
<gene>
    <name evidence="2" type="ORF">AQJ66_08290</name>
</gene>
<dbReference type="EMBL" id="LMWX01000013">
    <property type="protein sequence ID" value="KUN87637.1"/>
    <property type="molecule type" value="Genomic_DNA"/>
</dbReference>
<dbReference type="SMART" id="SM00530">
    <property type="entry name" value="HTH_XRE"/>
    <property type="match status" value="1"/>
</dbReference>
<dbReference type="STRING" id="285568.AQJ66_08290"/>
<dbReference type="SUPFAM" id="SSF47413">
    <property type="entry name" value="lambda repressor-like DNA-binding domains"/>
    <property type="match status" value="1"/>
</dbReference>
<protein>
    <recommendedName>
        <fullName evidence="1">HTH cro/C1-type domain-containing protein</fullName>
    </recommendedName>
</protein>
<dbReference type="Gene3D" id="1.10.260.40">
    <property type="entry name" value="lambda repressor-like DNA-binding domains"/>
    <property type="match status" value="1"/>
</dbReference>
<accession>A0A101T850</accession>
<evidence type="ECO:0000313" key="3">
    <source>
        <dbReference type="Proteomes" id="UP000053024"/>
    </source>
</evidence>
<evidence type="ECO:0000313" key="2">
    <source>
        <dbReference type="EMBL" id="KUN87637.1"/>
    </source>
</evidence>
<organism evidence="2 3">
    <name type="scientific">Streptomyces bungoensis</name>
    <dbReference type="NCBI Taxonomy" id="285568"/>
    <lineage>
        <taxon>Bacteria</taxon>
        <taxon>Bacillati</taxon>
        <taxon>Actinomycetota</taxon>
        <taxon>Actinomycetes</taxon>
        <taxon>Kitasatosporales</taxon>
        <taxon>Streptomycetaceae</taxon>
        <taxon>Streptomyces</taxon>
    </lineage>
</organism>
<reference evidence="2 3" key="1">
    <citation type="submission" date="2015-10" db="EMBL/GenBank/DDBJ databases">
        <title>Draft genome sequence of Streptomyces bungoensis DSM 41781, type strain for the species Streptomyces bungoensis.</title>
        <authorList>
            <person name="Ruckert C."/>
            <person name="Winkler A."/>
            <person name="Kalinowski J."/>
            <person name="Kampfer P."/>
            <person name="Glaeser S."/>
        </authorList>
    </citation>
    <scope>NUCLEOTIDE SEQUENCE [LARGE SCALE GENOMIC DNA]</scope>
    <source>
        <strain evidence="2 3">DSM 41781</strain>
    </source>
</reference>
<dbReference type="Proteomes" id="UP000053024">
    <property type="component" value="Unassembled WGS sequence"/>
</dbReference>
<dbReference type="PROSITE" id="PS50943">
    <property type="entry name" value="HTH_CROC1"/>
    <property type="match status" value="1"/>
</dbReference>
<dbReference type="CDD" id="cd00093">
    <property type="entry name" value="HTH_XRE"/>
    <property type="match status" value="1"/>
</dbReference>
<proteinExistence type="predicted"/>
<comment type="caution">
    <text evidence="2">The sequence shown here is derived from an EMBL/GenBank/DDBJ whole genome shotgun (WGS) entry which is preliminary data.</text>
</comment>
<sequence>MTMLRLHMATLLLKARELGDESVADMAQRTGISRSTLHRLATGTKQPSLATLWTLRDAYSVLLDALVYDDPQTMQTGLSQRWRVLDPERQRLPHGDRDRRAAD</sequence>
<dbReference type="GO" id="GO:0003677">
    <property type="term" value="F:DNA binding"/>
    <property type="evidence" value="ECO:0007669"/>
    <property type="project" value="InterPro"/>
</dbReference>